<evidence type="ECO:0000256" key="4">
    <source>
        <dbReference type="PROSITE-ProRule" id="PRU00335"/>
    </source>
</evidence>
<reference evidence="6 7" key="1">
    <citation type="submission" date="2019-06" db="EMBL/GenBank/DDBJ databases">
        <title>New taxonomy in bacterial strain CC-CFT640, isolated from vineyard.</title>
        <authorList>
            <person name="Lin S.-Y."/>
            <person name="Tsai C.-F."/>
            <person name="Young C.-C."/>
        </authorList>
    </citation>
    <scope>NUCLEOTIDE SEQUENCE [LARGE SCALE GENOMIC DNA]</scope>
    <source>
        <strain evidence="6 7">CC-CFT640</strain>
    </source>
</reference>
<evidence type="ECO:0000256" key="2">
    <source>
        <dbReference type="ARBA" id="ARBA00023125"/>
    </source>
</evidence>
<dbReference type="Pfam" id="PF21351">
    <property type="entry name" value="TetR_C_41"/>
    <property type="match status" value="1"/>
</dbReference>
<organism evidence="6 7">
    <name type="scientific">Vineibacter terrae</name>
    <dbReference type="NCBI Taxonomy" id="2586908"/>
    <lineage>
        <taxon>Bacteria</taxon>
        <taxon>Pseudomonadati</taxon>
        <taxon>Pseudomonadota</taxon>
        <taxon>Alphaproteobacteria</taxon>
        <taxon>Hyphomicrobiales</taxon>
        <taxon>Vineibacter</taxon>
    </lineage>
</organism>
<dbReference type="PRINTS" id="PR00455">
    <property type="entry name" value="HTHTETR"/>
</dbReference>
<name>A0A5C8PKE0_9HYPH</name>
<evidence type="ECO:0000259" key="5">
    <source>
        <dbReference type="PROSITE" id="PS50977"/>
    </source>
</evidence>
<dbReference type="InterPro" id="IPR049484">
    <property type="entry name" value="Rv0078-like_C"/>
</dbReference>
<dbReference type="RefSeq" id="WP_147848653.1">
    <property type="nucleotide sequence ID" value="NZ_VDUZ01000022.1"/>
</dbReference>
<dbReference type="AlphaFoldDB" id="A0A5C8PKE0"/>
<dbReference type="OrthoDB" id="9805134at2"/>
<evidence type="ECO:0000313" key="7">
    <source>
        <dbReference type="Proteomes" id="UP000321638"/>
    </source>
</evidence>
<keyword evidence="2 4" id="KW-0238">DNA-binding</keyword>
<dbReference type="InterPro" id="IPR050109">
    <property type="entry name" value="HTH-type_TetR-like_transc_reg"/>
</dbReference>
<evidence type="ECO:0000313" key="6">
    <source>
        <dbReference type="EMBL" id="TXL73858.1"/>
    </source>
</evidence>
<accession>A0A5C8PKE0</accession>
<feature type="DNA-binding region" description="H-T-H motif" evidence="4">
    <location>
        <begin position="35"/>
        <end position="54"/>
    </location>
</feature>
<dbReference type="InterPro" id="IPR009057">
    <property type="entry name" value="Homeodomain-like_sf"/>
</dbReference>
<keyword evidence="7" id="KW-1185">Reference proteome</keyword>
<dbReference type="PROSITE" id="PS50977">
    <property type="entry name" value="HTH_TETR_2"/>
    <property type="match status" value="1"/>
</dbReference>
<evidence type="ECO:0000256" key="1">
    <source>
        <dbReference type="ARBA" id="ARBA00023015"/>
    </source>
</evidence>
<dbReference type="EMBL" id="VDUZ01000022">
    <property type="protein sequence ID" value="TXL73858.1"/>
    <property type="molecule type" value="Genomic_DNA"/>
</dbReference>
<gene>
    <name evidence="6" type="ORF">FHP25_19600</name>
</gene>
<dbReference type="Proteomes" id="UP000321638">
    <property type="component" value="Unassembled WGS sequence"/>
</dbReference>
<dbReference type="GO" id="GO:0003700">
    <property type="term" value="F:DNA-binding transcription factor activity"/>
    <property type="evidence" value="ECO:0007669"/>
    <property type="project" value="TreeGrafter"/>
</dbReference>
<keyword evidence="3" id="KW-0804">Transcription</keyword>
<feature type="domain" description="HTH tetR-type" evidence="5">
    <location>
        <begin position="12"/>
        <end position="72"/>
    </location>
</feature>
<dbReference type="PANTHER" id="PTHR30055">
    <property type="entry name" value="HTH-TYPE TRANSCRIPTIONAL REGULATOR RUTR"/>
    <property type="match status" value="1"/>
</dbReference>
<dbReference type="SUPFAM" id="SSF46689">
    <property type="entry name" value="Homeodomain-like"/>
    <property type="match status" value="1"/>
</dbReference>
<comment type="caution">
    <text evidence="6">The sequence shown here is derived from an EMBL/GenBank/DDBJ whole genome shotgun (WGS) entry which is preliminary data.</text>
</comment>
<dbReference type="PANTHER" id="PTHR30055:SF234">
    <property type="entry name" value="HTH-TYPE TRANSCRIPTIONAL REGULATOR BETI"/>
    <property type="match status" value="1"/>
</dbReference>
<evidence type="ECO:0000256" key="3">
    <source>
        <dbReference type="ARBA" id="ARBA00023163"/>
    </source>
</evidence>
<sequence length="202" mass="22668">MSRAKTKAEQHAATRAALLREARRVFTATGYADAATEDIVRRAAVTRGALYYHFRDKRALFEAVVDDVARGIADRIDAASMPAKDAFDALLRGTHAFLDACLEPPARRIYLIDAPAALGWHRWREIDGRHAMRTLRAGVEAMLAEQPDPALSPEIMTYLLSGALNEAVLWINEAKDEKAARREIDRTLPLLFERLFARTRAR</sequence>
<dbReference type="GO" id="GO:0000976">
    <property type="term" value="F:transcription cis-regulatory region binding"/>
    <property type="evidence" value="ECO:0007669"/>
    <property type="project" value="TreeGrafter"/>
</dbReference>
<keyword evidence="1" id="KW-0805">Transcription regulation</keyword>
<dbReference type="Pfam" id="PF00440">
    <property type="entry name" value="TetR_N"/>
    <property type="match status" value="1"/>
</dbReference>
<protein>
    <submittedName>
        <fullName evidence="6">TetR/AcrR family transcriptional regulator</fullName>
    </submittedName>
</protein>
<dbReference type="Gene3D" id="1.10.357.10">
    <property type="entry name" value="Tetracycline Repressor, domain 2"/>
    <property type="match status" value="1"/>
</dbReference>
<dbReference type="InterPro" id="IPR001647">
    <property type="entry name" value="HTH_TetR"/>
</dbReference>
<proteinExistence type="predicted"/>